<dbReference type="RefSeq" id="WP_118091806.1">
    <property type="nucleotide sequence ID" value="NZ_QSIQ01000001.1"/>
</dbReference>
<dbReference type="Proteomes" id="UP000266391">
    <property type="component" value="Unassembled WGS sequence"/>
</dbReference>
<protein>
    <submittedName>
        <fullName evidence="1">DUF2634 domain-containing protein</fullName>
    </submittedName>
</protein>
<gene>
    <name evidence="1" type="ORF">DW813_01030</name>
</gene>
<evidence type="ECO:0000313" key="2">
    <source>
        <dbReference type="Proteomes" id="UP000266391"/>
    </source>
</evidence>
<proteinExistence type="predicted"/>
<dbReference type="AlphaFoldDB" id="A0A396AK62"/>
<evidence type="ECO:0000313" key="1">
    <source>
        <dbReference type="EMBL" id="RHD06482.1"/>
    </source>
</evidence>
<sequence>MTIVGENNTDIMLDPNGQPVADSSGDFKIVSGDACWEQDLRLEALTEPGELFYEDENGDEAYGFGLMDFSHAENDEFTQKEIEQRVKNKLSKRTYLDQRKTRQKISFENGVFRDYVSVSKQDAVDEYNVELTTEEVEVVSE</sequence>
<comment type="caution">
    <text evidence="1">The sequence shown here is derived from an EMBL/GenBank/DDBJ whole genome shotgun (WGS) entry which is preliminary data.</text>
</comment>
<reference evidence="1 2" key="1">
    <citation type="submission" date="2018-08" db="EMBL/GenBank/DDBJ databases">
        <title>A genome reference for cultivated species of the human gut microbiota.</title>
        <authorList>
            <person name="Zou Y."/>
            <person name="Xue W."/>
            <person name="Luo G."/>
        </authorList>
    </citation>
    <scope>NUCLEOTIDE SEQUENCE [LARGE SCALE GENOMIC DNA]</scope>
    <source>
        <strain evidence="1 2">AM32-8LB</strain>
    </source>
</reference>
<dbReference type="Gene3D" id="3.10.450.40">
    <property type="match status" value="1"/>
</dbReference>
<accession>A0A396AK62</accession>
<dbReference type="EMBL" id="QSIQ01000001">
    <property type="protein sequence ID" value="RHD06482.1"/>
    <property type="molecule type" value="Genomic_DNA"/>
</dbReference>
<name>A0A396AK62_9FIRM</name>
<organism evidence="1 2">
    <name type="scientific">Roseburia inulinivorans</name>
    <dbReference type="NCBI Taxonomy" id="360807"/>
    <lineage>
        <taxon>Bacteria</taxon>
        <taxon>Bacillati</taxon>
        <taxon>Bacillota</taxon>
        <taxon>Clostridia</taxon>
        <taxon>Lachnospirales</taxon>
        <taxon>Lachnospiraceae</taxon>
        <taxon>Roseburia</taxon>
    </lineage>
</organism>